<gene>
    <name evidence="3" type="primary">SIP5</name>
    <name evidence="3" type="ORF">IWQ62_004665</name>
</gene>
<proteinExistence type="inferred from homology"/>
<dbReference type="AlphaFoldDB" id="A0A9W8ASG5"/>
<feature type="region of interest" description="Disordered" evidence="2">
    <location>
        <begin position="171"/>
        <end position="279"/>
    </location>
</feature>
<evidence type="ECO:0000256" key="1">
    <source>
        <dbReference type="ARBA" id="ARBA00010402"/>
    </source>
</evidence>
<sequence length="468" mass="51760">MGNSHGKTHQLDVVDGGFFEPVGVYAAEEQDFDRRVVRRLILDRKLAPFYQGAEDSEATPPTSSTANPVKSTQSAVVRNNTTLTLPAAPGRCSQPSPTQCQTYDQDSCRRSRTATHSPTLTTEEERTLLRRVCECPICFLYYPQNINYSRCCHHPICTECFVQFKRQEPILAPTRPPSQNSLARHDTSQFAYRRSTDETNQRQSRSRSRSLNHNDPGVVTSDDIRPQILRRISDRERAPPRHSGIFPTRRLLPQVNSTRRTRHHDRSGEGHPAAPATNVGTNYRGYLQAMHHMGADLEELMVMEAIRLSLAEQQDRDSQQQRTEPESETSASSATLSSTTSNHSVVHQPHSDDLAQMPVASEETCPDYQHHHTDRLLPSIPPPAEGIIPSVVTTSAAQPAATNSVASSSLAIHRDISEAPPPEYNPALYTAEPLVHASSESISAAPTSVTTNLPTQTDDAESHTTGTK</sequence>
<dbReference type="EMBL" id="JANBPY010001626">
    <property type="protein sequence ID" value="KAJ1959300.1"/>
    <property type="molecule type" value="Genomic_DNA"/>
</dbReference>
<evidence type="ECO:0000256" key="2">
    <source>
        <dbReference type="SAM" id="MobiDB-lite"/>
    </source>
</evidence>
<keyword evidence="4" id="KW-1185">Reference proteome</keyword>
<dbReference type="Proteomes" id="UP001150925">
    <property type="component" value="Unassembled WGS sequence"/>
</dbReference>
<feature type="region of interest" description="Disordered" evidence="2">
    <location>
        <begin position="312"/>
        <end position="351"/>
    </location>
</feature>
<feature type="compositionally biased region" description="Polar residues" evidence="2">
    <location>
        <begin position="59"/>
        <end position="84"/>
    </location>
</feature>
<feature type="region of interest" description="Disordered" evidence="2">
    <location>
        <begin position="52"/>
        <end position="123"/>
    </location>
</feature>
<dbReference type="OrthoDB" id="21471at2759"/>
<organism evidence="3 4">
    <name type="scientific">Dispira parvispora</name>
    <dbReference type="NCBI Taxonomy" id="1520584"/>
    <lineage>
        <taxon>Eukaryota</taxon>
        <taxon>Fungi</taxon>
        <taxon>Fungi incertae sedis</taxon>
        <taxon>Zoopagomycota</taxon>
        <taxon>Kickxellomycotina</taxon>
        <taxon>Dimargaritomycetes</taxon>
        <taxon>Dimargaritales</taxon>
        <taxon>Dimargaritaceae</taxon>
        <taxon>Dispira</taxon>
    </lineage>
</organism>
<name>A0A9W8ASG5_9FUNG</name>
<dbReference type="InterPro" id="IPR039301">
    <property type="entry name" value="Sip5/DA2"/>
</dbReference>
<dbReference type="GO" id="GO:0005737">
    <property type="term" value="C:cytoplasm"/>
    <property type="evidence" value="ECO:0007669"/>
    <property type="project" value="TreeGrafter"/>
</dbReference>
<evidence type="ECO:0000313" key="4">
    <source>
        <dbReference type="Proteomes" id="UP001150925"/>
    </source>
</evidence>
<feature type="compositionally biased region" description="Low complexity" evidence="2">
    <location>
        <begin position="328"/>
        <end position="341"/>
    </location>
</feature>
<protein>
    <submittedName>
        <fullName evidence="3">SNF1-interacting protein</fullName>
    </submittedName>
</protein>
<comment type="caution">
    <text evidence="3">The sequence shown here is derived from an EMBL/GenBank/DDBJ whole genome shotgun (WGS) entry which is preliminary data.</text>
</comment>
<accession>A0A9W8ASG5</accession>
<reference evidence="3" key="1">
    <citation type="submission" date="2022-07" db="EMBL/GenBank/DDBJ databases">
        <title>Phylogenomic reconstructions and comparative analyses of Kickxellomycotina fungi.</title>
        <authorList>
            <person name="Reynolds N.K."/>
            <person name="Stajich J.E."/>
            <person name="Barry K."/>
            <person name="Grigoriev I.V."/>
            <person name="Crous P."/>
            <person name="Smith M.E."/>
        </authorList>
    </citation>
    <scope>NUCLEOTIDE SEQUENCE</scope>
    <source>
        <strain evidence="3">RSA 1196</strain>
    </source>
</reference>
<evidence type="ECO:0000313" key="3">
    <source>
        <dbReference type="EMBL" id="KAJ1959300.1"/>
    </source>
</evidence>
<feature type="region of interest" description="Disordered" evidence="2">
    <location>
        <begin position="439"/>
        <end position="468"/>
    </location>
</feature>
<feature type="compositionally biased region" description="Basic and acidic residues" evidence="2">
    <location>
        <begin position="313"/>
        <end position="325"/>
    </location>
</feature>
<dbReference type="PANTHER" id="PTHR31315">
    <property type="entry name" value="PROTEIN SIP5"/>
    <property type="match status" value="1"/>
</dbReference>
<comment type="similarity">
    <text evidence="1">Belongs to the SIP5 family.</text>
</comment>
<dbReference type="PANTHER" id="PTHR31315:SF1">
    <property type="entry name" value="PROTEIN SIP5"/>
    <property type="match status" value="1"/>
</dbReference>
<feature type="compositionally biased region" description="Polar residues" evidence="2">
    <location>
        <begin position="93"/>
        <end position="105"/>
    </location>
</feature>